<gene>
    <name evidence="1" type="ORF">PSON_ATCC_30995.1.T2470019</name>
</gene>
<keyword evidence="2" id="KW-1185">Reference proteome</keyword>
<organism evidence="1 2">
    <name type="scientific">Paramecium sonneborni</name>
    <dbReference type="NCBI Taxonomy" id="65129"/>
    <lineage>
        <taxon>Eukaryota</taxon>
        <taxon>Sar</taxon>
        <taxon>Alveolata</taxon>
        <taxon>Ciliophora</taxon>
        <taxon>Intramacronucleata</taxon>
        <taxon>Oligohymenophorea</taxon>
        <taxon>Peniculida</taxon>
        <taxon>Parameciidae</taxon>
        <taxon>Paramecium</taxon>
    </lineage>
</organism>
<dbReference type="AlphaFoldDB" id="A0A8S1RRD3"/>
<comment type="caution">
    <text evidence="1">The sequence shown here is derived from an EMBL/GenBank/DDBJ whole genome shotgun (WGS) entry which is preliminary data.</text>
</comment>
<dbReference type="Proteomes" id="UP000692954">
    <property type="component" value="Unassembled WGS sequence"/>
</dbReference>
<dbReference type="EMBL" id="CAJJDN010000247">
    <property type="protein sequence ID" value="CAD8129860.1"/>
    <property type="molecule type" value="Genomic_DNA"/>
</dbReference>
<accession>A0A8S1RRD3</accession>
<evidence type="ECO:0000313" key="2">
    <source>
        <dbReference type="Proteomes" id="UP000692954"/>
    </source>
</evidence>
<protein>
    <submittedName>
        <fullName evidence="1">Uncharacterized protein</fullName>
    </submittedName>
</protein>
<evidence type="ECO:0000313" key="1">
    <source>
        <dbReference type="EMBL" id="CAD8129860.1"/>
    </source>
</evidence>
<proteinExistence type="predicted"/>
<reference evidence="1" key="1">
    <citation type="submission" date="2021-01" db="EMBL/GenBank/DDBJ databases">
        <authorList>
            <consortium name="Genoscope - CEA"/>
            <person name="William W."/>
        </authorList>
    </citation>
    <scope>NUCLEOTIDE SEQUENCE</scope>
</reference>
<sequence>MVEQLVEMDGFVVLANKTFIKENKYQLERVGSQGSIFIKTVFKEMEIQEIKNESTYFNQ</sequence>
<name>A0A8S1RRD3_9CILI</name>